<gene>
    <name evidence="1" type="ORF">NUW54_g892</name>
</gene>
<accession>A0ACC1QAB3</accession>
<dbReference type="EMBL" id="JANSHE010000133">
    <property type="protein sequence ID" value="KAJ3016049.1"/>
    <property type="molecule type" value="Genomic_DNA"/>
</dbReference>
<reference evidence="1" key="1">
    <citation type="submission" date="2022-08" db="EMBL/GenBank/DDBJ databases">
        <title>Genome Sequence of Pycnoporus sanguineus.</title>
        <authorList>
            <person name="Buettner E."/>
        </authorList>
    </citation>
    <scope>NUCLEOTIDE SEQUENCE</scope>
    <source>
        <strain evidence="1">CG-C14</strain>
    </source>
</reference>
<dbReference type="Proteomes" id="UP001144978">
    <property type="component" value="Unassembled WGS sequence"/>
</dbReference>
<evidence type="ECO:0000313" key="1">
    <source>
        <dbReference type="EMBL" id="KAJ3016049.1"/>
    </source>
</evidence>
<organism evidence="1 2">
    <name type="scientific">Trametes sanguinea</name>
    <dbReference type="NCBI Taxonomy" id="158606"/>
    <lineage>
        <taxon>Eukaryota</taxon>
        <taxon>Fungi</taxon>
        <taxon>Dikarya</taxon>
        <taxon>Basidiomycota</taxon>
        <taxon>Agaricomycotina</taxon>
        <taxon>Agaricomycetes</taxon>
        <taxon>Polyporales</taxon>
        <taxon>Polyporaceae</taxon>
        <taxon>Trametes</taxon>
    </lineage>
</organism>
<proteinExistence type="predicted"/>
<name>A0ACC1QAB3_9APHY</name>
<evidence type="ECO:0000313" key="2">
    <source>
        <dbReference type="Proteomes" id="UP001144978"/>
    </source>
</evidence>
<protein>
    <submittedName>
        <fullName evidence="1">Uncharacterized protein</fullName>
    </submittedName>
</protein>
<keyword evidence="2" id="KW-1185">Reference proteome</keyword>
<sequence>MNFAGPSDTPMRTLEDLNEDVFHHILMEIKSMTEGGKWLKMLSLTCSRMHDSCIPLLYQRCYGRTFSHGEVPPETIRPHVRHITFAGEFASRADLYALGYMPFFGYLAGTEPPAFVTAGAIRSDVRPFGAELSYFPAARSVTFCSLGGVPWYALQRCLEHVDTISIAESPWACVLPPPTSAHIPSGAQLVNCGYTVSLWRGVEGQLYSRDMQAAYELESTYLQLIVPSMADHAQKLVLPIETAPLERMAALRWPHLRTLSLYSTQLQPSLYDTLPDVLVQMPELRSLSLLLSSPNRPPRIRLLKDASKGQWCRNLRSFTVSYPNPTDAMFASLTHRLTHLSLRETPRYYLYDRYGDFFSHAEQPLLTSSACLEILRSTTLAQVTTLEVVYLADDAEDDMLSHIVSACPLLEVIELHRYRELEDDHVPYLHIARILQSAKLLRAVYLNFDFHDIRHSAWDDPDVVRGYFGEIERRAQDLLPVLQECRQIEFFAFLINTDDEGRWMKFRVRLAGPDARRFPKWNTCSLYVLLYLLRFCGLTDPVEMPRLLLILFLDSSYGREMSSASQVNTQIRLDPCLLIVPDSHNSHHRILHLHPALPSRYRSQSRCFPETVAHDQ</sequence>
<comment type="caution">
    <text evidence="1">The sequence shown here is derived from an EMBL/GenBank/DDBJ whole genome shotgun (WGS) entry which is preliminary data.</text>
</comment>